<evidence type="ECO:0000313" key="2">
    <source>
        <dbReference type="Proteomes" id="UP001304671"/>
    </source>
</evidence>
<keyword evidence="2" id="KW-1185">Reference proteome</keyword>
<protein>
    <submittedName>
        <fullName evidence="1">DNA polymerase III subunit psi</fullName>
        <ecNumber evidence="1">2.7.7.7</ecNumber>
    </submittedName>
</protein>
<dbReference type="InterPro" id="IPR004615">
    <property type="entry name" value="DNA_pol_III_psi"/>
</dbReference>
<dbReference type="Pfam" id="PF03603">
    <property type="entry name" value="DNA_III_psi"/>
    <property type="match status" value="1"/>
</dbReference>
<dbReference type="Gene3D" id="3.40.50.10220">
    <property type="entry name" value="DNA polymerase III, psi subunit"/>
    <property type="match status" value="1"/>
</dbReference>
<dbReference type="RefSeq" id="WP_323246103.1">
    <property type="nucleotide sequence ID" value="NZ_JAYFUL010000001.1"/>
</dbReference>
<dbReference type="GO" id="GO:0003887">
    <property type="term" value="F:DNA-directed DNA polymerase activity"/>
    <property type="evidence" value="ECO:0007669"/>
    <property type="project" value="UniProtKB-EC"/>
</dbReference>
<dbReference type="InterPro" id="IPR036654">
    <property type="entry name" value="DNA_pol_III_psi_sf"/>
</dbReference>
<name>A0ABU5QGV4_9BACT</name>
<comment type="caution">
    <text evidence="1">The sequence shown here is derived from an EMBL/GenBank/DDBJ whole genome shotgun (WGS) entry which is preliminary data.</text>
</comment>
<gene>
    <name evidence="1" type="ORF">VB264_00750</name>
</gene>
<keyword evidence="1" id="KW-0808">Transferase</keyword>
<reference evidence="1 2" key="1">
    <citation type="submission" date="2023-12" db="EMBL/GenBank/DDBJ databases">
        <title>Novel species of the genus Arcicella isolated from rivers.</title>
        <authorList>
            <person name="Lu H."/>
        </authorList>
    </citation>
    <scope>NUCLEOTIDE SEQUENCE [LARGE SCALE GENOMIC DNA]</scope>
    <source>
        <strain evidence="1 2">LMG 21963</strain>
    </source>
</reference>
<accession>A0ABU5QGV4</accession>
<dbReference type="EC" id="2.7.7.7" evidence="1"/>
<evidence type="ECO:0000313" key="1">
    <source>
        <dbReference type="EMBL" id="MEA5256292.1"/>
    </source>
</evidence>
<dbReference type="Proteomes" id="UP001304671">
    <property type="component" value="Unassembled WGS sequence"/>
</dbReference>
<dbReference type="EMBL" id="JAYFUL010000001">
    <property type="protein sequence ID" value="MEA5256292.1"/>
    <property type="molecule type" value="Genomic_DNA"/>
</dbReference>
<dbReference type="SUPFAM" id="SSF102220">
    <property type="entry name" value="DNA polymerase III psi subunit"/>
    <property type="match status" value="1"/>
</dbReference>
<sequence length="179" mass="20553">MPENNTILFQQLFVGEQLYVIPEHSLQKEEIAVENSQIATPVEEKTIVKADTKVEEVKVLHFVPNHRIVILVDEYSEADQALLAKILTAVKLNLNQIDLVHLADLSQMNARTAFSQNLISHFITFGVALQKIKLEIPLNPYQTKEIKNIRFLFSHALSELQHDVEKKKALWKALQEMFL</sequence>
<organism evidence="1 2">
    <name type="scientific">Arcicella aquatica</name>
    <dbReference type="NCBI Taxonomy" id="217141"/>
    <lineage>
        <taxon>Bacteria</taxon>
        <taxon>Pseudomonadati</taxon>
        <taxon>Bacteroidota</taxon>
        <taxon>Cytophagia</taxon>
        <taxon>Cytophagales</taxon>
        <taxon>Flectobacillaceae</taxon>
        <taxon>Arcicella</taxon>
    </lineage>
</organism>
<proteinExistence type="predicted"/>
<keyword evidence="1" id="KW-0548">Nucleotidyltransferase</keyword>